<evidence type="ECO:0000256" key="1">
    <source>
        <dbReference type="SAM" id="MobiDB-lite"/>
    </source>
</evidence>
<reference evidence="2" key="2">
    <citation type="submission" date="2018-03" db="EMBL/GenBank/DDBJ databases">
        <title>The Triticum urartu genome reveals the dynamic nature of wheat genome evolution.</title>
        <authorList>
            <person name="Ling H."/>
            <person name="Ma B."/>
            <person name="Shi X."/>
            <person name="Liu H."/>
            <person name="Dong L."/>
            <person name="Sun H."/>
            <person name="Cao Y."/>
            <person name="Gao Q."/>
            <person name="Zheng S."/>
            <person name="Li Y."/>
            <person name="Yu Y."/>
            <person name="Du H."/>
            <person name="Qi M."/>
            <person name="Li Y."/>
            <person name="Yu H."/>
            <person name="Cui Y."/>
            <person name="Wang N."/>
            <person name="Chen C."/>
            <person name="Wu H."/>
            <person name="Zhao Y."/>
            <person name="Zhang J."/>
            <person name="Li Y."/>
            <person name="Zhou W."/>
            <person name="Zhang B."/>
            <person name="Hu W."/>
            <person name="Eijk M."/>
            <person name="Tang J."/>
            <person name="Witsenboer H."/>
            <person name="Zhao S."/>
            <person name="Li Z."/>
            <person name="Zhang A."/>
            <person name="Wang D."/>
            <person name="Liang C."/>
        </authorList>
    </citation>
    <scope>NUCLEOTIDE SEQUENCE [LARGE SCALE GENOMIC DNA]</scope>
    <source>
        <strain evidence="2">cv. G1812</strain>
    </source>
</reference>
<feature type="compositionally biased region" description="Basic and acidic residues" evidence="1">
    <location>
        <begin position="8"/>
        <end position="21"/>
    </location>
</feature>
<evidence type="ECO:0000313" key="3">
    <source>
        <dbReference type="Proteomes" id="UP000015106"/>
    </source>
</evidence>
<evidence type="ECO:0000313" key="2">
    <source>
        <dbReference type="EnsemblPlants" id="TuG1812G0700002474.01.T01"/>
    </source>
</evidence>
<protein>
    <submittedName>
        <fullName evidence="2">Uncharacterized protein</fullName>
    </submittedName>
</protein>
<feature type="region of interest" description="Disordered" evidence="1">
    <location>
        <begin position="1"/>
        <end position="86"/>
    </location>
</feature>
<keyword evidence="3" id="KW-1185">Reference proteome</keyword>
<reference evidence="2" key="3">
    <citation type="submission" date="2022-06" db="UniProtKB">
        <authorList>
            <consortium name="EnsemblPlants"/>
        </authorList>
    </citation>
    <scope>IDENTIFICATION</scope>
</reference>
<feature type="compositionally biased region" description="Basic and acidic residues" evidence="1">
    <location>
        <begin position="69"/>
        <end position="86"/>
    </location>
</feature>
<feature type="compositionally biased region" description="Basic and acidic residues" evidence="1">
    <location>
        <begin position="34"/>
        <end position="50"/>
    </location>
</feature>
<reference evidence="3" key="1">
    <citation type="journal article" date="2013" name="Nature">
        <title>Draft genome of the wheat A-genome progenitor Triticum urartu.</title>
        <authorList>
            <person name="Ling H.Q."/>
            <person name="Zhao S."/>
            <person name="Liu D."/>
            <person name="Wang J."/>
            <person name="Sun H."/>
            <person name="Zhang C."/>
            <person name="Fan H."/>
            <person name="Li D."/>
            <person name="Dong L."/>
            <person name="Tao Y."/>
            <person name="Gao C."/>
            <person name="Wu H."/>
            <person name="Li Y."/>
            <person name="Cui Y."/>
            <person name="Guo X."/>
            <person name="Zheng S."/>
            <person name="Wang B."/>
            <person name="Yu K."/>
            <person name="Liang Q."/>
            <person name="Yang W."/>
            <person name="Lou X."/>
            <person name="Chen J."/>
            <person name="Feng M."/>
            <person name="Jian J."/>
            <person name="Zhang X."/>
            <person name="Luo G."/>
            <person name="Jiang Y."/>
            <person name="Liu J."/>
            <person name="Wang Z."/>
            <person name="Sha Y."/>
            <person name="Zhang B."/>
            <person name="Wu H."/>
            <person name="Tang D."/>
            <person name="Shen Q."/>
            <person name="Xue P."/>
            <person name="Zou S."/>
            <person name="Wang X."/>
            <person name="Liu X."/>
            <person name="Wang F."/>
            <person name="Yang Y."/>
            <person name="An X."/>
            <person name="Dong Z."/>
            <person name="Zhang K."/>
            <person name="Zhang X."/>
            <person name="Luo M.C."/>
            <person name="Dvorak J."/>
            <person name="Tong Y."/>
            <person name="Wang J."/>
            <person name="Yang H."/>
            <person name="Li Z."/>
            <person name="Wang D."/>
            <person name="Zhang A."/>
            <person name="Wang J."/>
        </authorList>
    </citation>
    <scope>NUCLEOTIDE SEQUENCE</scope>
    <source>
        <strain evidence="3">cv. G1812</strain>
    </source>
</reference>
<accession>A0A8R7V4T6</accession>
<dbReference type="AlphaFoldDB" id="A0A8R7V4T6"/>
<organism evidence="2 3">
    <name type="scientific">Triticum urartu</name>
    <name type="common">Red wild einkorn</name>
    <name type="synonym">Crithodium urartu</name>
    <dbReference type="NCBI Taxonomy" id="4572"/>
    <lineage>
        <taxon>Eukaryota</taxon>
        <taxon>Viridiplantae</taxon>
        <taxon>Streptophyta</taxon>
        <taxon>Embryophyta</taxon>
        <taxon>Tracheophyta</taxon>
        <taxon>Spermatophyta</taxon>
        <taxon>Magnoliopsida</taxon>
        <taxon>Liliopsida</taxon>
        <taxon>Poales</taxon>
        <taxon>Poaceae</taxon>
        <taxon>BOP clade</taxon>
        <taxon>Pooideae</taxon>
        <taxon>Triticodae</taxon>
        <taxon>Triticeae</taxon>
        <taxon>Triticinae</taxon>
        <taxon>Triticum</taxon>
    </lineage>
</organism>
<dbReference type="Proteomes" id="UP000015106">
    <property type="component" value="Chromosome 7"/>
</dbReference>
<name>A0A8R7V4T6_TRIUA</name>
<sequence>MRAKQRPARKEQGRDGTEPTRTHARTRFLVGAADESKTRTRKREAWDGGGRKIRSFAEEETGGRGQMEGGRRVEWSRGRRTGDART</sequence>
<dbReference type="Gramene" id="TuG1812G0700002474.01.T01">
    <property type="protein sequence ID" value="TuG1812G0700002474.01.T01"/>
    <property type="gene ID" value="TuG1812G0700002474.01"/>
</dbReference>
<proteinExistence type="predicted"/>
<dbReference type="EnsemblPlants" id="TuG1812G0700002474.01.T01">
    <property type="protein sequence ID" value="TuG1812G0700002474.01.T01"/>
    <property type="gene ID" value="TuG1812G0700002474.01"/>
</dbReference>